<keyword evidence="2" id="KW-1185">Reference proteome</keyword>
<dbReference type="InterPro" id="IPR029032">
    <property type="entry name" value="AhpD-like"/>
</dbReference>
<accession>A0A423VCG1</accession>
<evidence type="ECO:0008006" key="3">
    <source>
        <dbReference type="Google" id="ProtNLM"/>
    </source>
</evidence>
<reference evidence="1 2" key="1">
    <citation type="submission" date="2015-09" db="EMBL/GenBank/DDBJ databases">
        <title>Host preference determinants of Valsa canker pathogens revealed by comparative genomics.</title>
        <authorList>
            <person name="Yin Z."/>
            <person name="Huang L."/>
        </authorList>
    </citation>
    <scope>NUCLEOTIDE SEQUENCE [LARGE SCALE GENOMIC DNA]</scope>
    <source>
        <strain evidence="1 2">SXYLt</strain>
    </source>
</reference>
<dbReference type="InParanoid" id="A0A423VCG1"/>
<sequence length="208" mass="23372">MSRFPPIPEVELSDTQQRAHEGIAQLFSRFPGDFKWKNDEGLVLGPYAPLFYTEDVSDPWYALSLKVMRQERFTAREKELCIFAVLSEYDIPFVHYAHSQIGLWVGFSKEQVQQAVHGNLPDGLDPREAAIYSLAVKLAKLRVPLSDESFQQARKVLKRDEVVGVVHIVSGYVYVAMLSNISAAGVPEVKEGTFQATKNPKFAGNEVI</sequence>
<dbReference type="PANTHER" id="PTHR34846:SF11">
    <property type="entry name" value="4-CARBOXYMUCONOLACTONE DECARBOXYLASE FAMILY PROTEIN (AFU_ORTHOLOGUE AFUA_6G11590)"/>
    <property type="match status" value="1"/>
</dbReference>
<comment type="caution">
    <text evidence="1">The sequence shown here is derived from an EMBL/GenBank/DDBJ whole genome shotgun (WGS) entry which is preliminary data.</text>
</comment>
<dbReference type="EMBL" id="LKEB01000116">
    <property type="protein sequence ID" value="ROV88569.1"/>
    <property type="molecule type" value="Genomic_DNA"/>
</dbReference>
<dbReference type="AlphaFoldDB" id="A0A423VCG1"/>
<gene>
    <name evidence="1" type="ORF">VPNG_10236</name>
</gene>
<protein>
    <recommendedName>
        <fullName evidence="3">Carboxymuconolactone decarboxylase-like domain-containing protein</fullName>
    </recommendedName>
</protein>
<dbReference type="STRING" id="1230097.A0A423VCG1"/>
<evidence type="ECO:0000313" key="1">
    <source>
        <dbReference type="EMBL" id="ROV88569.1"/>
    </source>
</evidence>
<proteinExistence type="predicted"/>
<dbReference type="Gene3D" id="1.20.1290.10">
    <property type="entry name" value="AhpD-like"/>
    <property type="match status" value="1"/>
</dbReference>
<dbReference type="OrthoDB" id="2567457at2759"/>
<evidence type="ECO:0000313" key="2">
    <source>
        <dbReference type="Proteomes" id="UP000285146"/>
    </source>
</evidence>
<dbReference type="Proteomes" id="UP000285146">
    <property type="component" value="Unassembled WGS sequence"/>
</dbReference>
<dbReference type="PANTHER" id="PTHR34846">
    <property type="entry name" value="4-CARBOXYMUCONOLACTONE DECARBOXYLASE FAMILY PROTEIN (AFU_ORTHOLOGUE AFUA_6G11590)"/>
    <property type="match status" value="1"/>
</dbReference>
<dbReference type="SUPFAM" id="SSF69118">
    <property type="entry name" value="AhpD-like"/>
    <property type="match status" value="1"/>
</dbReference>
<name>A0A423VCG1_9PEZI</name>
<organism evidence="1 2">
    <name type="scientific">Cytospora leucostoma</name>
    <dbReference type="NCBI Taxonomy" id="1230097"/>
    <lineage>
        <taxon>Eukaryota</taxon>
        <taxon>Fungi</taxon>
        <taxon>Dikarya</taxon>
        <taxon>Ascomycota</taxon>
        <taxon>Pezizomycotina</taxon>
        <taxon>Sordariomycetes</taxon>
        <taxon>Sordariomycetidae</taxon>
        <taxon>Diaporthales</taxon>
        <taxon>Cytosporaceae</taxon>
        <taxon>Cytospora</taxon>
    </lineage>
</organism>